<evidence type="ECO:0000259" key="4">
    <source>
        <dbReference type="Pfam" id="PF16113"/>
    </source>
</evidence>
<dbReference type="PANTHER" id="PTHR43176:SF3">
    <property type="entry name" value="3-HYDROXYISOBUTYRYL-COA HYDROLASE, MITOCHONDRIAL"/>
    <property type="match status" value="1"/>
</dbReference>
<dbReference type="GO" id="GO:0016853">
    <property type="term" value="F:isomerase activity"/>
    <property type="evidence" value="ECO:0007669"/>
    <property type="project" value="UniProtKB-KW"/>
</dbReference>
<keyword evidence="6" id="KW-1185">Reference proteome</keyword>
<dbReference type="NCBIfam" id="NF004127">
    <property type="entry name" value="PRK05617.1"/>
    <property type="match status" value="1"/>
</dbReference>
<keyword evidence="5" id="KW-0413">Isomerase</keyword>
<sequence>MLIRIEGRAGRVTLNRPAALNALTYPMCLALDAALIGWRDDPSVDLVVIDAAGDRAFCAGGDIAELYAKGRAGEYHFGQDFWRDEYRMNARIAEFPKPVVSLMQGFTMGGGVGVSCHASHRIVGETAQVAMPECGIGLVPDVGGSFLLALAPGRLGEYLGTTGTRMGPGDAIFAGFADTFVPQADWPALIAELCTGDVAAIERFARPAPDAGLPALLPQIDRHFGGETLGDIVRSLRADDSPFAAGALKALARVSPLAAACTVEMQHRLGEAPPLRRALEMEYRFTFRAQEHSDFLEGIRAAIIDKDRSPRWRHDDPAAVPPVDVSRMLMPLGPQTLTFTE</sequence>
<dbReference type="CDD" id="cd06558">
    <property type="entry name" value="crotonase-like"/>
    <property type="match status" value="1"/>
</dbReference>
<keyword evidence="3" id="KW-0378">Hydrolase</keyword>
<dbReference type="SUPFAM" id="SSF52096">
    <property type="entry name" value="ClpP/crotonase"/>
    <property type="match status" value="1"/>
</dbReference>
<gene>
    <name evidence="5" type="ORF">E7811_00050</name>
</gene>
<name>A0A4S3MT55_9RHOB</name>
<protein>
    <recommendedName>
        <fullName evidence="2">3-hydroxyisobutyryl-CoA hydrolase</fullName>
        <ecNumber evidence="2">3.1.2.4</ecNumber>
    </recommendedName>
</protein>
<dbReference type="EC" id="3.1.2.4" evidence="2"/>
<dbReference type="Gene3D" id="3.90.226.10">
    <property type="entry name" value="2-enoyl-CoA Hydratase, Chain A, domain 1"/>
    <property type="match status" value="1"/>
</dbReference>
<dbReference type="Pfam" id="PF16113">
    <property type="entry name" value="ECH_2"/>
    <property type="match status" value="1"/>
</dbReference>
<evidence type="ECO:0000256" key="1">
    <source>
        <dbReference type="ARBA" id="ARBA00001709"/>
    </source>
</evidence>
<dbReference type="InterPro" id="IPR029045">
    <property type="entry name" value="ClpP/crotonase-like_dom_sf"/>
</dbReference>
<dbReference type="GO" id="GO:0005829">
    <property type="term" value="C:cytosol"/>
    <property type="evidence" value="ECO:0007669"/>
    <property type="project" value="TreeGrafter"/>
</dbReference>
<reference evidence="5 6" key="1">
    <citation type="submission" date="2019-04" db="EMBL/GenBank/DDBJ databases">
        <title>Draft genome sequence of Gemmobacter aestuarii sp. nov.</title>
        <authorList>
            <person name="Hameed A."/>
            <person name="Lin S.-Y."/>
            <person name="Shahina M."/>
            <person name="Lai W.-A."/>
            <person name="Young C.-C."/>
        </authorList>
    </citation>
    <scope>NUCLEOTIDE SEQUENCE [LARGE SCALE GENOMIC DNA]</scope>
    <source>
        <strain evidence="5 6">CC-PW-75</strain>
    </source>
</reference>
<feature type="domain" description="Enoyl-CoA hydratase/isomerase" evidence="4">
    <location>
        <begin position="10"/>
        <end position="328"/>
    </location>
</feature>
<dbReference type="PANTHER" id="PTHR43176">
    <property type="entry name" value="3-HYDROXYISOBUTYRYL-COA HYDROLASE-RELATED"/>
    <property type="match status" value="1"/>
</dbReference>
<accession>A0A4S3MT55</accession>
<dbReference type="InterPro" id="IPR045004">
    <property type="entry name" value="ECH_dom"/>
</dbReference>
<evidence type="ECO:0000256" key="3">
    <source>
        <dbReference type="ARBA" id="ARBA00022801"/>
    </source>
</evidence>
<comment type="catalytic activity">
    <reaction evidence="1">
        <text>3-hydroxy-2-methylpropanoyl-CoA + H2O = 3-hydroxy-2-methylpropanoate + CoA + H(+)</text>
        <dbReference type="Rhea" id="RHEA:20888"/>
        <dbReference type="ChEBI" id="CHEBI:11805"/>
        <dbReference type="ChEBI" id="CHEBI:15377"/>
        <dbReference type="ChEBI" id="CHEBI:15378"/>
        <dbReference type="ChEBI" id="CHEBI:57287"/>
        <dbReference type="ChEBI" id="CHEBI:57340"/>
        <dbReference type="EC" id="3.1.2.4"/>
    </reaction>
</comment>
<proteinExistence type="predicted"/>
<dbReference type="GO" id="GO:0003860">
    <property type="term" value="F:3-hydroxyisobutyryl-CoA hydrolase activity"/>
    <property type="evidence" value="ECO:0007669"/>
    <property type="project" value="UniProtKB-EC"/>
</dbReference>
<evidence type="ECO:0000313" key="6">
    <source>
        <dbReference type="Proteomes" id="UP000309450"/>
    </source>
</evidence>
<dbReference type="OrthoDB" id="9790967at2"/>
<dbReference type="GO" id="GO:0006574">
    <property type="term" value="P:L-valine catabolic process"/>
    <property type="evidence" value="ECO:0007669"/>
    <property type="project" value="TreeGrafter"/>
</dbReference>
<comment type="caution">
    <text evidence="5">The sequence shown here is derived from an EMBL/GenBank/DDBJ whole genome shotgun (WGS) entry which is preliminary data.</text>
</comment>
<dbReference type="InterPro" id="IPR032259">
    <property type="entry name" value="HIBYL-CoA-H"/>
</dbReference>
<evidence type="ECO:0000313" key="5">
    <source>
        <dbReference type="EMBL" id="THD85780.1"/>
    </source>
</evidence>
<organism evidence="5 6">
    <name type="scientific">Aliigemmobacter aestuarii</name>
    <dbReference type="NCBI Taxonomy" id="1445661"/>
    <lineage>
        <taxon>Bacteria</taxon>
        <taxon>Pseudomonadati</taxon>
        <taxon>Pseudomonadota</taxon>
        <taxon>Alphaproteobacteria</taxon>
        <taxon>Rhodobacterales</taxon>
        <taxon>Paracoccaceae</taxon>
        <taxon>Aliigemmobacter</taxon>
    </lineage>
</organism>
<evidence type="ECO:0000256" key="2">
    <source>
        <dbReference type="ARBA" id="ARBA00011915"/>
    </source>
</evidence>
<dbReference type="EMBL" id="SSND01000001">
    <property type="protein sequence ID" value="THD85780.1"/>
    <property type="molecule type" value="Genomic_DNA"/>
</dbReference>
<dbReference type="AlphaFoldDB" id="A0A4S3MT55"/>
<dbReference type="Proteomes" id="UP000309450">
    <property type="component" value="Unassembled WGS sequence"/>
</dbReference>